<evidence type="ECO:0008006" key="4">
    <source>
        <dbReference type="Google" id="ProtNLM"/>
    </source>
</evidence>
<keyword evidence="3" id="KW-1185">Reference proteome</keyword>
<name>A0AAX1WVA0_9BURK</name>
<accession>A0AAX1WVA0</accession>
<protein>
    <recommendedName>
        <fullName evidence="4">Lipoprotein</fullName>
    </recommendedName>
</protein>
<dbReference type="EMBL" id="RJVL01000003">
    <property type="protein sequence ID" value="ROR47935.1"/>
    <property type="molecule type" value="Genomic_DNA"/>
</dbReference>
<feature type="signal peptide" evidence="1">
    <location>
        <begin position="1"/>
        <end position="33"/>
    </location>
</feature>
<dbReference type="AlphaFoldDB" id="A0AAX1WVA0"/>
<comment type="caution">
    <text evidence="2">The sequence shown here is derived from an EMBL/GenBank/DDBJ whole genome shotgun (WGS) entry which is preliminary data.</text>
</comment>
<dbReference type="Proteomes" id="UP000271868">
    <property type="component" value="Unassembled WGS sequence"/>
</dbReference>
<sequence length="293" mass="31649">MMTSFSGHRLCAIGGTVLAALLVLPACSPNDSAAQTAGGGIKSQTITIVRERRPEDPAAYLKMMRNTLARCQETKAELARVLGKPYDPQAEALSDDELMKLETEVIEEYFDGDRYAKVVNSSLLKTEVWGPNEGESCRPVAKRIRNIRLQPTRCKQIDVAYDLDEGTGIREQAEDICAPRSRGSAEPMGELVDIPGTGHRCRWNVAEGGAPARACLLDPLHFYPSTGADLVVMSTSARQALPAQFPIDDMAMIANGVATVERPLRVEIGKPIAPGVFEVPADAKAFPLSDGRG</sequence>
<evidence type="ECO:0000313" key="2">
    <source>
        <dbReference type="EMBL" id="ROR47935.1"/>
    </source>
</evidence>
<reference evidence="2 3" key="1">
    <citation type="submission" date="2018-11" db="EMBL/GenBank/DDBJ databases">
        <title>Genomic Encyclopedia of Type Strains, Phase IV (KMG-IV): sequencing the most valuable type-strain genomes for metagenomic binning, comparative biology and taxonomic classification.</title>
        <authorList>
            <person name="Goeker M."/>
        </authorList>
    </citation>
    <scope>NUCLEOTIDE SEQUENCE [LARGE SCALE GENOMIC DNA]</scope>
    <source>
        <strain evidence="2 3">DSM 15985</strain>
    </source>
</reference>
<evidence type="ECO:0000256" key="1">
    <source>
        <dbReference type="SAM" id="SignalP"/>
    </source>
</evidence>
<gene>
    <name evidence="2" type="ORF">EDC60_1439</name>
</gene>
<proteinExistence type="predicted"/>
<feature type="chain" id="PRO_5043982156" description="Lipoprotein" evidence="1">
    <location>
        <begin position="34"/>
        <end position="293"/>
    </location>
</feature>
<evidence type="ECO:0000313" key="3">
    <source>
        <dbReference type="Proteomes" id="UP000271868"/>
    </source>
</evidence>
<organism evidence="2 3">
    <name type="scientific">Diaphorobacter nitroreducens</name>
    <dbReference type="NCBI Taxonomy" id="164759"/>
    <lineage>
        <taxon>Bacteria</taxon>
        <taxon>Pseudomonadati</taxon>
        <taxon>Pseudomonadota</taxon>
        <taxon>Betaproteobacteria</taxon>
        <taxon>Burkholderiales</taxon>
        <taxon>Comamonadaceae</taxon>
        <taxon>Diaphorobacter</taxon>
    </lineage>
</organism>
<keyword evidence="1" id="KW-0732">Signal</keyword>